<dbReference type="AlphaFoldDB" id="A0A8T0V5Q1"/>
<accession>A0A8T0V5Q1</accession>
<keyword evidence="1" id="KW-0812">Transmembrane</keyword>
<evidence type="ECO:0000313" key="2">
    <source>
        <dbReference type="EMBL" id="KAG2628714.1"/>
    </source>
</evidence>
<evidence type="ECO:0000313" key="3">
    <source>
        <dbReference type="Proteomes" id="UP000823388"/>
    </source>
</evidence>
<keyword evidence="1" id="KW-1133">Transmembrane helix</keyword>
<keyword evidence="3" id="KW-1185">Reference proteome</keyword>
<name>A0A8T0V5Q1_PANVG</name>
<gene>
    <name evidence="2" type="ORF">PVAP13_3KG383554</name>
</gene>
<organism evidence="2 3">
    <name type="scientific">Panicum virgatum</name>
    <name type="common">Blackwell switchgrass</name>
    <dbReference type="NCBI Taxonomy" id="38727"/>
    <lineage>
        <taxon>Eukaryota</taxon>
        <taxon>Viridiplantae</taxon>
        <taxon>Streptophyta</taxon>
        <taxon>Embryophyta</taxon>
        <taxon>Tracheophyta</taxon>
        <taxon>Spermatophyta</taxon>
        <taxon>Magnoliopsida</taxon>
        <taxon>Liliopsida</taxon>
        <taxon>Poales</taxon>
        <taxon>Poaceae</taxon>
        <taxon>PACMAD clade</taxon>
        <taxon>Panicoideae</taxon>
        <taxon>Panicodae</taxon>
        <taxon>Paniceae</taxon>
        <taxon>Panicinae</taxon>
        <taxon>Panicum</taxon>
        <taxon>Panicum sect. Hiantes</taxon>
    </lineage>
</organism>
<reference evidence="2" key="1">
    <citation type="submission" date="2020-05" db="EMBL/GenBank/DDBJ databases">
        <title>WGS assembly of Panicum virgatum.</title>
        <authorList>
            <person name="Lovell J.T."/>
            <person name="Jenkins J."/>
            <person name="Shu S."/>
            <person name="Juenger T.E."/>
            <person name="Schmutz J."/>
        </authorList>
    </citation>
    <scope>NUCLEOTIDE SEQUENCE</scope>
    <source>
        <strain evidence="2">AP13</strain>
    </source>
</reference>
<sequence length="139" mass="15293">MAPGVHGTGGVWRRYAPHVLLTLVQLCFALMSFITKAAMDLELNPYVYVNLVHLTGVLSQEVPSLFFANGVDVHAWRDSVCRVCGVPAAQAPRLADRFRPQVLVHRVLRKEFPAMDSHSSFSCGAPRLKVPSSLPCLIP</sequence>
<dbReference type="Proteomes" id="UP000823388">
    <property type="component" value="Chromosome 3K"/>
</dbReference>
<keyword evidence="1" id="KW-0472">Membrane</keyword>
<comment type="caution">
    <text evidence="2">The sequence shown here is derived from an EMBL/GenBank/DDBJ whole genome shotgun (WGS) entry which is preliminary data.</text>
</comment>
<proteinExistence type="predicted"/>
<feature type="transmembrane region" description="Helical" evidence="1">
    <location>
        <begin position="15"/>
        <end position="34"/>
    </location>
</feature>
<dbReference type="EMBL" id="CM029041">
    <property type="protein sequence ID" value="KAG2628714.1"/>
    <property type="molecule type" value="Genomic_DNA"/>
</dbReference>
<protein>
    <submittedName>
        <fullName evidence="2">Uncharacterized protein</fullName>
    </submittedName>
</protein>
<evidence type="ECO:0000256" key="1">
    <source>
        <dbReference type="SAM" id="Phobius"/>
    </source>
</evidence>